<evidence type="ECO:0000256" key="1">
    <source>
        <dbReference type="SAM" id="Phobius"/>
    </source>
</evidence>
<gene>
    <name evidence="2" type="primary">AVEN_48526_1</name>
    <name evidence="2" type="ORF">CDAR_566391</name>
</gene>
<evidence type="ECO:0000313" key="3">
    <source>
        <dbReference type="Proteomes" id="UP001054837"/>
    </source>
</evidence>
<keyword evidence="1" id="KW-0472">Membrane</keyword>
<reference evidence="2 3" key="1">
    <citation type="submission" date="2021-06" db="EMBL/GenBank/DDBJ databases">
        <title>Caerostris darwini draft genome.</title>
        <authorList>
            <person name="Kono N."/>
            <person name="Arakawa K."/>
        </authorList>
    </citation>
    <scope>NUCLEOTIDE SEQUENCE [LARGE SCALE GENOMIC DNA]</scope>
</reference>
<dbReference type="Proteomes" id="UP001054837">
    <property type="component" value="Unassembled WGS sequence"/>
</dbReference>
<protein>
    <submittedName>
        <fullName evidence="2">Uncharacterized protein</fullName>
    </submittedName>
</protein>
<proteinExistence type="predicted"/>
<organism evidence="2 3">
    <name type="scientific">Caerostris darwini</name>
    <dbReference type="NCBI Taxonomy" id="1538125"/>
    <lineage>
        <taxon>Eukaryota</taxon>
        <taxon>Metazoa</taxon>
        <taxon>Ecdysozoa</taxon>
        <taxon>Arthropoda</taxon>
        <taxon>Chelicerata</taxon>
        <taxon>Arachnida</taxon>
        <taxon>Araneae</taxon>
        <taxon>Araneomorphae</taxon>
        <taxon>Entelegynae</taxon>
        <taxon>Araneoidea</taxon>
        <taxon>Araneidae</taxon>
        <taxon>Caerostris</taxon>
    </lineage>
</organism>
<dbReference type="EMBL" id="BPLQ01015173">
    <property type="protein sequence ID" value="GIY86296.1"/>
    <property type="molecule type" value="Genomic_DNA"/>
</dbReference>
<keyword evidence="1" id="KW-1133">Transmembrane helix</keyword>
<dbReference type="AlphaFoldDB" id="A0AAV4WWP1"/>
<name>A0AAV4WWP1_9ARAC</name>
<feature type="transmembrane region" description="Helical" evidence="1">
    <location>
        <begin position="129"/>
        <end position="151"/>
    </location>
</feature>
<keyword evidence="3" id="KW-1185">Reference proteome</keyword>
<accession>A0AAV4WWP1</accession>
<keyword evidence="1" id="KW-0812">Transmembrane</keyword>
<comment type="caution">
    <text evidence="2">The sequence shown here is derived from an EMBL/GenBank/DDBJ whole genome shotgun (WGS) entry which is preliminary data.</text>
</comment>
<evidence type="ECO:0000313" key="2">
    <source>
        <dbReference type="EMBL" id="GIY86296.1"/>
    </source>
</evidence>
<sequence>MQMGSTRRLPYPAHPLTATSQIPCNRQHLRKGSFLIAPTSWDAFHDQTNSGNVTGCFFCDQTNSRKHHRFPRTSKVIFPSGPCCNWIVLQEMCNKVLVIYAVYFENNTQLNEPSNITYHSSAGYDSSSAIIGACVFAFIVLSMGSFIAFVYKKHKGNFCWWLRSARRRNAAAISLSKCMQQYISNPNYYSTSLDTPLLGMRQLQIPPDSVVLLEEIGEGYFGKVHKGMQLFLYHFNTCTYLIDPGVS</sequence>